<evidence type="ECO:0000313" key="2">
    <source>
        <dbReference type="Proteomes" id="UP001165063"/>
    </source>
</evidence>
<comment type="caution">
    <text evidence="1">The sequence shown here is derived from an EMBL/GenBank/DDBJ whole genome shotgun (WGS) entry which is preliminary data.</text>
</comment>
<reference evidence="1" key="1">
    <citation type="submission" date="2023-04" db="EMBL/GenBank/DDBJ databases">
        <title>Ambrosiozyma monospora NBRC 1965.</title>
        <authorList>
            <person name="Ichikawa N."/>
            <person name="Sato H."/>
            <person name="Tonouchi N."/>
        </authorList>
    </citation>
    <scope>NUCLEOTIDE SEQUENCE</scope>
    <source>
        <strain evidence="1">NBRC 1965</strain>
    </source>
</reference>
<dbReference type="EMBL" id="BSXU01018912">
    <property type="protein sequence ID" value="GME85863.1"/>
    <property type="molecule type" value="Genomic_DNA"/>
</dbReference>
<dbReference type="Proteomes" id="UP001165063">
    <property type="component" value="Unassembled WGS sequence"/>
</dbReference>
<sequence>MALEELDLKLKLKNFDDPPFIDEFINFVTSRSVQLKSVKLCVYNDESTKQFTKPNTMKLLEFHSDQVILNSCGIGDGFPKHSLKFVTSLFWEGKYLARLLDPDVLNSLTSLSKLTITLYAVEDLSKVDGIMEHLQLAVPSMKHLYLDFQDHSQSREIVDFLVQANTFIRKHKNLYIHFEVLFLRIDIESHWVFDSKTQLSLPLHTPYPTYINEIGRIEQWCSVSGLTGFRAFNYDSYEISTLFLTNTEMIPFIRAINSTVSSVQLSCFSAEYEIVLDGFRSLKQLSIRFSVLNKFPRLPESLRELEIECVNDLTVSDIEHGIILPTRLCSLIWLSKLACFTLPKILNIDKLPYLKDVSVEISPFLYVFKAAEEEYDMEEYLVEGFNGEGYCAKDYVTRDFVRLTNTCTAIDQLQQFVSQLPSELEILKINIEGCLRPNLDYHSACCPDKLSFKRFTNLDYLEWNKIT</sequence>
<protein>
    <submittedName>
        <fullName evidence="1">Unnamed protein product</fullName>
    </submittedName>
</protein>
<keyword evidence="2" id="KW-1185">Reference proteome</keyword>
<proteinExistence type="predicted"/>
<gene>
    <name evidence="1" type="ORF">Amon01_001022300</name>
</gene>
<dbReference type="AlphaFoldDB" id="A0A9W6TAD8"/>
<name>A0A9W6TAD8_AMBMO</name>
<organism evidence="1 2">
    <name type="scientific">Ambrosiozyma monospora</name>
    <name type="common">Yeast</name>
    <name type="synonym">Endomycopsis monosporus</name>
    <dbReference type="NCBI Taxonomy" id="43982"/>
    <lineage>
        <taxon>Eukaryota</taxon>
        <taxon>Fungi</taxon>
        <taxon>Dikarya</taxon>
        <taxon>Ascomycota</taxon>
        <taxon>Saccharomycotina</taxon>
        <taxon>Pichiomycetes</taxon>
        <taxon>Pichiales</taxon>
        <taxon>Pichiaceae</taxon>
        <taxon>Ambrosiozyma</taxon>
    </lineage>
</organism>
<accession>A0A9W6TAD8</accession>
<evidence type="ECO:0000313" key="1">
    <source>
        <dbReference type="EMBL" id="GME85863.1"/>
    </source>
</evidence>